<dbReference type="PATRIC" id="fig|1813736.3.peg.6379"/>
<protein>
    <recommendedName>
        <fullName evidence="6">Aminotransferase</fullName>
        <ecNumber evidence="6">2.6.1.-</ecNumber>
    </recommendedName>
</protein>
<dbReference type="Gene3D" id="3.90.1150.10">
    <property type="entry name" value="Aspartate Aminotransferase, domain 1"/>
    <property type="match status" value="1"/>
</dbReference>
<keyword evidence="4 6" id="KW-0808">Transferase</keyword>
<keyword evidence="5" id="KW-0663">Pyridoxal phosphate</keyword>
<dbReference type="InterPro" id="IPR015424">
    <property type="entry name" value="PyrdxlP-dep_Trfase"/>
</dbReference>
<dbReference type="SUPFAM" id="SSF53383">
    <property type="entry name" value="PLP-dependent transferases"/>
    <property type="match status" value="1"/>
</dbReference>
<sequence length="386" mass="41416">MHLPRRITDIQPPVIPILGEWIRANPGTISLGQGIVSYGPPAEVLNAVQAFGGQLAEHRYGPVEGQPDLLAILRHKLTTENGLPLDGRKVVVTAGGNMAFLNAVLAITDPGDEVILPIPYYFNHEMAMTMIGCRTVGVTTDARYQLDLAALRAAITARTRAIVTISPNNPTGAVYPEADLRAVNALCAEHGIVHVTDEVYEYFTYGDACHYSPGREASSRAHTISLFSLSKAYGFAGWRIGYMVVPDELFDAVNKIQDTNLICPPIVCQAAAAAALRVGQPYCAPHVAALDVVRREVHDVLAGIADIVEAPATEGAFYVLLRVRTDLDAFTLTRRLIERHKVAVVPGSAFGVTETCALRISFGALDRESVAAGMGRLVAGLRAEVG</sequence>
<feature type="domain" description="Aminotransferase class I/classII large" evidence="7">
    <location>
        <begin position="29"/>
        <end position="373"/>
    </location>
</feature>
<dbReference type="KEGG" id="abac:LuPra_06073"/>
<dbReference type="InterPro" id="IPR015422">
    <property type="entry name" value="PyrdxlP-dep_Trfase_small"/>
</dbReference>
<dbReference type="GO" id="GO:0008483">
    <property type="term" value="F:transaminase activity"/>
    <property type="evidence" value="ECO:0007669"/>
    <property type="project" value="UniProtKB-KW"/>
</dbReference>
<name>A0A143PWP8_LUTPR</name>
<reference evidence="8 9" key="1">
    <citation type="journal article" date="2016" name="Genome Announc.">
        <title>First Complete Genome Sequence of a Subdivision 6 Acidobacterium Strain.</title>
        <authorList>
            <person name="Huang S."/>
            <person name="Vieira S."/>
            <person name="Bunk B."/>
            <person name="Riedel T."/>
            <person name="Sproer C."/>
            <person name="Overmann J."/>
        </authorList>
    </citation>
    <scope>NUCLEOTIDE SEQUENCE [LARGE SCALE GENOMIC DNA]</scope>
    <source>
        <strain evidence="9">DSM 100886 HEG_-6_39</strain>
    </source>
</reference>
<dbReference type="PANTHER" id="PTHR46383">
    <property type="entry name" value="ASPARTATE AMINOTRANSFERASE"/>
    <property type="match status" value="1"/>
</dbReference>
<evidence type="ECO:0000256" key="2">
    <source>
        <dbReference type="ARBA" id="ARBA00007441"/>
    </source>
</evidence>
<dbReference type="CDD" id="cd00609">
    <property type="entry name" value="AAT_like"/>
    <property type="match status" value="1"/>
</dbReference>
<dbReference type="EC" id="2.6.1.-" evidence="6"/>
<reference evidence="9" key="2">
    <citation type="submission" date="2016-04" db="EMBL/GenBank/DDBJ databases">
        <title>First Complete Genome Sequence of a Subdivision 6 Acidobacterium.</title>
        <authorList>
            <person name="Huang S."/>
            <person name="Vieira S."/>
            <person name="Bunk B."/>
            <person name="Riedel T."/>
            <person name="Sproeer C."/>
            <person name="Overmann J."/>
        </authorList>
    </citation>
    <scope>NUCLEOTIDE SEQUENCE [LARGE SCALE GENOMIC DNA]</scope>
    <source>
        <strain evidence="9">DSM 100886 HEG_-6_39</strain>
    </source>
</reference>
<dbReference type="Gene3D" id="3.40.640.10">
    <property type="entry name" value="Type I PLP-dependent aspartate aminotransferase-like (Major domain)"/>
    <property type="match status" value="1"/>
</dbReference>
<dbReference type="Proteomes" id="UP000076079">
    <property type="component" value="Chromosome"/>
</dbReference>
<comment type="similarity">
    <text evidence="2 6">Belongs to the class-I pyridoxal-phosphate-dependent aminotransferase family.</text>
</comment>
<dbReference type="RefSeq" id="WP_234800622.1">
    <property type="nucleotide sequence ID" value="NZ_CP015136.1"/>
</dbReference>
<evidence type="ECO:0000256" key="6">
    <source>
        <dbReference type="RuleBase" id="RU000481"/>
    </source>
</evidence>
<dbReference type="PROSITE" id="PS00105">
    <property type="entry name" value="AA_TRANSFER_CLASS_1"/>
    <property type="match status" value="1"/>
</dbReference>
<gene>
    <name evidence="8" type="primary">aspC</name>
    <name evidence="8" type="ORF">LuPra_06073</name>
</gene>
<dbReference type="AlphaFoldDB" id="A0A143PWP8"/>
<accession>A0A143PWP8</accession>
<evidence type="ECO:0000256" key="5">
    <source>
        <dbReference type="ARBA" id="ARBA00022898"/>
    </source>
</evidence>
<dbReference type="GO" id="GO:0030170">
    <property type="term" value="F:pyridoxal phosphate binding"/>
    <property type="evidence" value="ECO:0007669"/>
    <property type="project" value="InterPro"/>
</dbReference>
<keyword evidence="9" id="KW-1185">Reference proteome</keyword>
<dbReference type="PANTHER" id="PTHR46383:SF5">
    <property type="entry name" value="AMINOTRANSFERASE CLASS I_CLASSII DOMAIN-CONTAINING PROTEIN"/>
    <property type="match status" value="1"/>
</dbReference>
<comment type="cofactor">
    <cofactor evidence="1 6">
        <name>pyridoxal 5'-phosphate</name>
        <dbReference type="ChEBI" id="CHEBI:597326"/>
    </cofactor>
</comment>
<dbReference type="InterPro" id="IPR015421">
    <property type="entry name" value="PyrdxlP-dep_Trfase_major"/>
</dbReference>
<dbReference type="GO" id="GO:0006520">
    <property type="term" value="P:amino acid metabolic process"/>
    <property type="evidence" value="ECO:0007669"/>
    <property type="project" value="InterPro"/>
</dbReference>
<dbReference type="InterPro" id="IPR004839">
    <property type="entry name" value="Aminotransferase_I/II_large"/>
</dbReference>
<evidence type="ECO:0000256" key="4">
    <source>
        <dbReference type="ARBA" id="ARBA00022679"/>
    </source>
</evidence>
<evidence type="ECO:0000259" key="7">
    <source>
        <dbReference type="Pfam" id="PF00155"/>
    </source>
</evidence>
<organism evidence="8 9">
    <name type="scientific">Luteitalea pratensis</name>
    <dbReference type="NCBI Taxonomy" id="1855912"/>
    <lineage>
        <taxon>Bacteria</taxon>
        <taxon>Pseudomonadati</taxon>
        <taxon>Acidobacteriota</taxon>
        <taxon>Vicinamibacteria</taxon>
        <taxon>Vicinamibacterales</taxon>
        <taxon>Vicinamibacteraceae</taxon>
        <taxon>Luteitalea</taxon>
    </lineage>
</organism>
<dbReference type="STRING" id="1855912.LuPra_06073"/>
<proteinExistence type="inferred from homology"/>
<dbReference type="EMBL" id="CP015136">
    <property type="protein sequence ID" value="AMY12791.1"/>
    <property type="molecule type" value="Genomic_DNA"/>
</dbReference>
<evidence type="ECO:0000313" key="8">
    <source>
        <dbReference type="EMBL" id="AMY12791.1"/>
    </source>
</evidence>
<keyword evidence="3 6" id="KW-0032">Aminotransferase</keyword>
<dbReference type="Pfam" id="PF00155">
    <property type="entry name" value="Aminotran_1_2"/>
    <property type="match status" value="1"/>
</dbReference>
<dbReference type="NCBIfam" id="NF004621">
    <property type="entry name" value="PRK05957.1"/>
    <property type="match status" value="1"/>
</dbReference>
<evidence type="ECO:0000313" key="9">
    <source>
        <dbReference type="Proteomes" id="UP000076079"/>
    </source>
</evidence>
<dbReference type="InterPro" id="IPR004838">
    <property type="entry name" value="NHTrfase_class1_PyrdxlP-BS"/>
</dbReference>
<evidence type="ECO:0000256" key="1">
    <source>
        <dbReference type="ARBA" id="ARBA00001933"/>
    </source>
</evidence>
<evidence type="ECO:0000256" key="3">
    <source>
        <dbReference type="ARBA" id="ARBA00022576"/>
    </source>
</evidence>
<dbReference type="InterPro" id="IPR050596">
    <property type="entry name" value="AspAT/PAT-like"/>
</dbReference>